<dbReference type="Proteomes" id="UP000006055">
    <property type="component" value="Chromosome"/>
</dbReference>
<gene>
    <name evidence="1" type="ordered locus">Desti_0527</name>
</gene>
<dbReference type="EMBL" id="CP003360">
    <property type="protein sequence ID" value="AFM23260.1"/>
    <property type="molecule type" value="Genomic_DNA"/>
</dbReference>
<keyword evidence="2" id="KW-1185">Reference proteome</keyword>
<evidence type="ECO:0000313" key="1">
    <source>
        <dbReference type="EMBL" id="AFM23260.1"/>
    </source>
</evidence>
<reference evidence="2" key="1">
    <citation type="submission" date="2012-06" db="EMBL/GenBank/DDBJ databases">
        <title>Complete sequence of chromosome of Desulfomonile tiedjei DSM 6799.</title>
        <authorList>
            <person name="Lucas S."/>
            <person name="Copeland A."/>
            <person name="Lapidus A."/>
            <person name="Glavina del Rio T."/>
            <person name="Dalin E."/>
            <person name="Tice H."/>
            <person name="Bruce D."/>
            <person name="Goodwin L."/>
            <person name="Pitluck S."/>
            <person name="Peters L."/>
            <person name="Ovchinnikova G."/>
            <person name="Zeytun A."/>
            <person name="Lu M."/>
            <person name="Kyrpides N."/>
            <person name="Mavromatis K."/>
            <person name="Ivanova N."/>
            <person name="Brettin T."/>
            <person name="Detter J.C."/>
            <person name="Han C."/>
            <person name="Larimer F."/>
            <person name="Land M."/>
            <person name="Hauser L."/>
            <person name="Markowitz V."/>
            <person name="Cheng J.-F."/>
            <person name="Hugenholtz P."/>
            <person name="Woyke T."/>
            <person name="Wu D."/>
            <person name="Spring S."/>
            <person name="Schroeder M."/>
            <person name="Brambilla E."/>
            <person name="Klenk H.-P."/>
            <person name="Eisen J.A."/>
        </authorList>
    </citation>
    <scope>NUCLEOTIDE SEQUENCE [LARGE SCALE GENOMIC DNA]</scope>
    <source>
        <strain evidence="2">ATCC 49306 / DSM 6799 / DCB-1</strain>
    </source>
</reference>
<dbReference type="KEGG" id="dti:Desti_0527"/>
<dbReference type="HOGENOM" id="CLU_1812705_0_0_7"/>
<protein>
    <submittedName>
        <fullName evidence="1">Uncharacterized protein</fullName>
    </submittedName>
</protein>
<evidence type="ECO:0000313" key="2">
    <source>
        <dbReference type="Proteomes" id="UP000006055"/>
    </source>
</evidence>
<dbReference type="AlphaFoldDB" id="I4C119"/>
<sequence length="142" mass="15940">MPELEQVYETVSNCEKHFSAIGRCRASVPAHFSSTNQPVRAGRDAGPYHSFKAQCVQKVRNFVICYNVRVQDRTVGVDGLRTDILSFSAAHLRAYFHGRIGTGHDNIFLRETADDLQLQVIAQPELDFLLLQPAVLNLKDIV</sequence>
<proteinExistence type="predicted"/>
<accession>I4C119</accession>
<name>I4C119_DESTA</name>
<organism evidence="1 2">
    <name type="scientific">Desulfomonile tiedjei (strain ATCC 49306 / DSM 6799 / DCB-1)</name>
    <dbReference type="NCBI Taxonomy" id="706587"/>
    <lineage>
        <taxon>Bacteria</taxon>
        <taxon>Pseudomonadati</taxon>
        <taxon>Thermodesulfobacteriota</taxon>
        <taxon>Desulfomonilia</taxon>
        <taxon>Desulfomonilales</taxon>
        <taxon>Desulfomonilaceae</taxon>
        <taxon>Desulfomonile</taxon>
    </lineage>
</organism>